<gene>
    <name evidence="9" type="ORF">CLV60_13031</name>
</gene>
<evidence type="ECO:0000256" key="6">
    <source>
        <dbReference type="ARBA" id="ARBA00023237"/>
    </source>
</evidence>
<evidence type="ECO:0000256" key="2">
    <source>
        <dbReference type="ARBA" id="ARBA00022448"/>
    </source>
</evidence>
<dbReference type="SUPFAM" id="SSF49464">
    <property type="entry name" value="Carboxypeptidase regulatory domain-like"/>
    <property type="match status" value="1"/>
</dbReference>
<evidence type="ECO:0000256" key="5">
    <source>
        <dbReference type="ARBA" id="ARBA00023136"/>
    </source>
</evidence>
<feature type="domain" description="TonB-dependent receptor plug" evidence="8">
    <location>
        <begin position="129"/>
        <end position="246"/>
    </location>
</feature>
<comment type="similarity">
    <text evidence="7">Belongs to the TonB-dependent receptor family.</text>
</comment>
<dbReference type="GO" id="GO:0009279">
    <property type="term" value="C:cell outer membrane"/>
    <property type="evidence" value="ECO:0007669"/>
    <property type="project" value="UniProtKB-SubCell"/>
</dbReference>
<protein>
    <submittedName>
        <fullName evidence="9">TonB-linked SusC/RagA family outer membrane protein</fullName>
    </submittedName>
</protein>
<sequence>MKHLYCRRGGLCLCYVLLLTPFCIFYSTAGLLAQQTHTISGQLTASGAPLPGANVQIKAAAIGTTTDEQGRFKLQVLTDTARIVISYIGYSSVDTLIYLPQRSALVIDMIADAAMLNEVAVTGYQTIPKERATGSFVHVDNALINRSVSTNLLERLVGNVSGLAVQGQGVNPTGANPLSRSLGIRIRGESTLASSTFVSRDPLIVVDNFPFEGSLANINPNDVESMTILRDAAAASIWGARAGNGVIVIVTKKGNRNQPLKTELTANLSLVSKPDVYKDPNYLEARGYIQVETELFNRGYFNSDISGSGNKPIISPAVAILAVQRSGTLSPEQAQERLDRLATLDVRRDFDRYVYQSAARQQYAIALSGGASKSTYRISGGYDYNRHTIVGNLDNRLTLTSENTLTPIKGLDVSFGLHYSSFLNSERNHRNQYGSITPGGKYGDLYPYAQLADENGNPLPIAKDFDQAYKASATEAGFLDWEYRPLQEAALGSKKSKTTDLLVKSAISYSFASWLRAQTQYAFERQSIAAQILNTADSYYSRDLINRFTLINPDWTLTRQVPTGGVLQLNQAEYYAHNARLQLNADKTYGAHSINVLAGAEVRQLRTTGFDRVSYGYNPETGVSANNLDFSKALATQPSGMSLIAAPEGSMQGYLNRFISYYANGSYAYAKRYVISASARRDGANIFGARTNDKVTPLWSVGGAWSVSNERFYDVPWLPYLKLRGSYGSAGNVYQGSVYATGTYFTNSLTGLPGITELLAPNPNLRWETVKTTNIAVEFATRSERISASLEFYVKKGTDLIQRLTLAPSAGFSSMYGNSAATTTKGFDLTLRSDNMRGRLRWQTVWLLSHLADRVDRYGAPLTANSIQSQGDTRIAVKGKPLYSLYSYDWNGIDINGEPLGRYGGESSKEYSRIISNFQPDSLVFHGSAVPTWFGSVRNDFSLGPWSLSFNITYKMGYSFRRTSTSLNYADILAGKAHKDYNDRWKSPGDEKITNVPALVYPSNDTRNTFYQYASALVEKGDHFRFQDIRLSFDIASVSKRLSSAQVYLYANNLGIVWRANHQGLDPDYVSVTTRHALVAPSSISIGFRTSF</sequence>
<dbReference type="Gene3D" id="2.170.130.10">
    <property type="entry name" value="TonB-dependent receptor, plug domain"/>
    <property type="match status" value="1"/>
</dbReference>
<keyword evidence="2 7" id="KW-0813">Transport</keyword>
<organism evidence="9 10">
    <name type="scientific">Dyadobacter jiangsuensis</name>
    <dbReference type="NCBI Taxonomy" id="1591085"/>
    <lineage>
        <taxon>Bacteria</taxon>
        <taxon>Pseudomonadati</taxon>
        <taxon>Bacteroidota</taxon>
        <taxon>Cytophagia</taxon>
        <taxon>Cytophagales</taxon>
        <taxon>Spirosomataceae</taxon>
        <taxon>Dyadobacter</taxon>
    </lineage>
</organism>
<accession>A0A2P8FA52</accession>
<dbReference type="InterPro" id="IPR036942">
    <property type="entry name" value="Beta-barrel_TonB_sf"/>
</dbReference>
<evidence type="ECO:0000256" key="7">
    <source>
        <dbReference type="PROSITE-ProRule" id="PRU01360"/>
    </source>
</evidence>
<dbReference type="OrthoDB" id="9768177at2"/>
<dbReference type="EMBL" id="PYAS01000030">
    <property type="protein sequence ID" value="PSL18604.1"/>
    <property type="molecule type" value="Genomic_DNA"/>
</dbReference>
<dbReference type="Pfam" id="PF13715">
    <property type="entry name" value="CarbopepD_reg_2"/>
    <property type="match status" value="1"/>
</dbReference>
<name>A0A2P8FA52_9BACT</name>
<dbReference type="NCBIfam" id="TIGR04057">
    <property type="entry name" value="SusC_RagA_signa"/>
    <property type="match status" value="1"/>
</dbReference>
<dbReference type="AlphaFoldDB" id="A0A2P8FA52"/>
<dbReference type="SUPFAM" id="SSF56935">
    <property type="entry name" value="Porins"/>
    <property type="match status" value="1"/>
</dbReference>
<keyword evidence="5 7" id="KW-0472">Membrane</keyword>
<dbReference type="Gene3D" id="2.40.170.20">
    <property type="entry name" value="TonB-dependent receptor, beta-barrel domain"/>
    <property type="match status" value="1"/>
</dbReference>
<comment type="subcellular location">
    <subcellularLocation>
        <location evidence="1 7">Cell outer membrane</location>
        <topology evidence="1 7">Multi-pass membrane protein</topology>
    </subcellularLocation>
</comment>
<keyword evidence="6 7" id="KW-0998">Cell outer membrane</keyword>
<keyword evidence="3 7" id="KW-1134">Transmembrane beta strand</keyword>
<dbReference type="Pfam" id="PF07715">
    <property type="entry name" value="Plug"/>
    <property type="match status" value="1"/>
</dbReference>
<dbReference type="InterPro" id="IPR023996">
    <property type="entry name" value="TonB-dep_OMP_SusC/RagA"/>
</dbReference>
<evidence type="ECO:0000256" key="1">
    <source>
        <dbReference type="ARBA" id="ARBA00004571"/>
    </source>
</evidence>
<dbReference type="RefSeq" id="WP_106599709.1">
    <property type="nucleotide sequence ID" value="NZ_PYAS01000030.1"/>
</dbReference>
<reference evidence="9 10" key="1">
    <citation type="submission" date="2018-03" db="EMBL/GenBank/DDBJ databases">
        <title>Genomic Encyclopedia of Archaeal and Bacterial Type Strains, Phase II (KMG-II): from individual species to whole genera.</title>
        <authorList>
            <person name="Goeker M."/>
        </authorList>
    </citation>
    <scope>NUCLEOTIDE SEQUENCE [LARGE SCALE GENOMIC DNA]</scope>
    <source>
        <strain evidence="9 10">DSM 29057</strain>
    </source>
</reference>
<dbReference type="InterPro" id="IPR012910">
    <property type="entry name" value="Plug_dom"/>
</dbReference>
<evidence type="ECO:0000313" key="9">
    <source>
        <dbReference type="EMBL" id="PSL18604.1"/>
    </source>
</evidence>
<dbReference type="InterPro" id="IPR023997">
    <property type="entry name" value="TonB-dep_OMP_SusC/RagA_CS"/>
</dbReference>
<evidence type="ECO:0000256" key="4">
    <source>
        <dbReference type="ARBA" id="ARBA00022692"/>
    </source>
</evidence>
<dbReference type="InterPro" id="IPR037066">
    <property type="entry name" value="Plug_dom_sf"/>
</dbReference>
<dbReference type="InterPro" id="IPR008969">
    <property type="entry name" value="CarboxyPept-like_regulatory"/>
</dbReference>
<comment type="caution">
    <text evidence="9">The sequence shown here is derived from an EMBL/GenBank/DDBJ whole genome shotgun (WGS) entry which is preliminary data.</text>
</comment>
<proteinExistence type="inferred from homology"/>
<dbReference type="PROSITE" id="PS52016">
    <property type="entry name" value="TONB_DEPENDENT_REC_3"/>
    <property type="match status" value="1"/>
</dbReference>
<evidence type="ECO:0000313" key="10">
    <source>
        <dbReference type="Proteomes" id="UP000241964"/>
    </source>
</evidence>
<keyword evidence="10" id="KW-1185">Reference proteome</keyword>
<evidence type="ECO:0000259" key="8">
    <source>
        <dbReference type="Pfam" id="PF07715"/>
    </source>
</evidence>
<evidence type="ECO:0000256" key="3">
    <source>
        <dbReference type="ARBA" id="ARBA00022452"/>
    </source>
</evidence>
<dbReference type="Proteomes" id="UP000241964">
    <property type="component" value="Unassembled WGS sequence"/>
</dbReference>
<keyword evidence="4 7" id="KW-0812">Transmembrane</keyword>
<dbReference type="NCBIfam" id="TIGR04056">
    <property type="entry name" value="OMP_RagA_SusC"/>
    <property type="match status" value="1"/>
</dbReference>
<dbReference type="InterPro" id="IPR039426">
    <property type="entry name" value="TonB-dep_rcpt-like"/>
</dbReference>
<dbReference type="Gene3D" id="2.60.40.1120">
    <property type="entry name" value="Carboxypeptidase-like, regulatory domain"/>
    <property type="match status" value="1"/>
</dbReference>